<evidence type="ECO:0008006" key="3">
    <source>
        <dbReference type="Google" id="ProtNLM"/>
    </source>
</evidence>
<comment type="caution">
    <text evidence="1">The sequence shown here is derived from an EMBL/GenBank/DDBJ whole genome shotgun (WGS) entry which is preliminary data.</text>
</comment>
<reference evidence="1 2" key="1">
    <citation type="submission" date="2019-02" db="EMBL/GenBank/DDBJ databases">
        <title>Genomic Encyclopedia of Type Strains, Phase IV (KMG-IV): sequencing the most valuable type-strain genomes for metagenomic binning, comparative biology and taxonomic classification.</title>
        <authorList>
            <person name="Goeker M."/>
        </authorList>
    </citation>
    <scope>NUCLEOTIDE SEQUENCE [LARGE SCALE GENOMIC DNA]</scope>
    <source>
        <strain evidence="1 2">DSM 101727</strain>
    </source>
</reference>
<proteinExistence type="predicted"/>
<dbReference type="SUPFAM" id="SSF56112">
    <property type="entry name" value="Protein kinase-like (PK-like)"/>
    <property type="match status" value="1"/>
</dbReference>
<name>A0A4Q7L294_9PSEU</name>
<evidence type="ECO:0000313" key="2">
    <source>
        <dbReference type="Proteomes" id="UP000294257"/>
    </source>
</evidence>
<gene>
    <name evidence="1" type="ORF">EV193_102294</name>
</gene>
<dbReference type="EMBL" id="SGWQ01000002">
    <property type="protein sequence ID" value="RZS43315.1"/>
    <property type="molecule type" value="Genomic_DNA"/>
</dbReference>
<dbReference type="RefSeq" id="WP_130343180.1">
    <property type="nucleotide sequence ID" value="NZ_SGWQ01000002.1"/>
</dbReference>
<evidence type="ECO:0000313" key="1">
    <source>
        <dbReference type="EMBL" id="RZS43315.1"/>
    </source>
</evidence>
<dbReference type="OrthoDB" id="21342at2"/>
<sequence length="279" mass="30441">MPTDFGTLAAFARRATGPCEVVADHSWDHGGAVVLELAGEGGRWFAKAPAKRHHFEQETHAYRHWLFNLDGLAPSLVATDDELAALLVTAVPGRLALDVTDDAVHRQLGALARRLHDGAPPATDAGYLDRVAAGLDRWTAPARALLEPREIDFAHAVMADLRELGPVEVVPTHGDLTLRNAVLDDDGTLRLIDFARTELRVPAHDLARLRTRDLDQGTDLLDAVLDGYGRALTSTEWRLLDGLCAIDALSTVAWSHQVGDRPFEELGRRTLRSLVDGAR</sequence>
<protein>
    <recommendedName>
        <fullName evidence="3">Phosphotransferase family enzyme</fullName>
    </recommendedName>
</protein>
<dbReference type="Gene3D" id="3.90.1200.10">
    <property type="match status" value="1"/>
</dbReference>
<organism evidence="1 2">
    <name type="scientific">Herbihabitans rhizosphaerae</name>
    <dbReference type="NCBI Taxonomy" id="1872711"/>
    <lineage>
        <taxon>Bacteria</taxon>
        <taxon>Bacillati</taxon>
        <taxon>Actinomycetota</taxon>
        <taxon>Actinomycetes</taxon>
        <taxon>Pseudonocardiales</taxon>
        <taxon>Pseudonocardiaceae</taxon>
        <taxon>Herbihabitans</taxon>
    </lineage>
</organism>
<accession>A0A4Q7L294</accession>
<dbReference type="Proteomes" id="UP000294257">
    <property type="component" value="Unassembled WGS sequence"/>
</dbReference>
<dbReference type="InterPro" id="IPR011009">
    <property type="entry name" value="Kinase-like_dom_sf"/>
</dbReference>
<keyword evidence="2" id="KW-1185">Reference proteome</keyword>
<dbReference type="AlphaFoldDB" id="A0A4Q7L294"/>